<dbReference type="RefSeq" id="WP_189971732.1">
    <property type="nucleotide sequence ID" value="NZ_BMVL01000009.1"/>
</dbReference>
<dbReference type="SUPFAM" id="SSF46785">
    <property type="entry name" value="Winged helix' DNA-binding domain"/>
    <property type="match status" value="1"/>
</dbReference>
<dbReference type="EMBL" id="JAGGLQ010000019">
    <property type="protein sequence ID" value="MBP2040778.1"/>
    <property type="molecule type" value="Genomic_DNA"/>
</dbReference>
<evidence type="ECO:0000313" key="5">
    <source>
        <dbReference type="EMBL" id="MBP2040778.1"/>
    </source>
</evidence>
<name>A0ABS4LF61_STRAV</name>
<evidence type="ECO:0000256" key="3">
    <source>
        <dbReference type="ARBA" id="ARBA00023163"/>
    </source>
</evidence>
<evidence type="ECO:0000256" key="2">
    <source>
        <dbReference type="ARBA" id="ARBA00023125"/>
    </source>
</evidence>
<evidence type="ECO:0000259" key="4">
    <source>
        <dbReference type="SMART" id="SM00418"/>
    </source>
</evidence>
<gene>
    <name evidence="5" type="ORF">J2Z77_006633</name>
</gene>
<dbReference type="GO" id="GO:0003677">
    <property type="term" value="F:DNA binding"/>
    <property type="evidence" value="ECO:0007669"/>
    <property type="project" value="UniProtKB-KW"/>
</dbReference>
<keyword evidence="1" id="KW-0805">Transcription regulation</keyword>
<dbReference type="InterPro" id="IPR051011">
    <property type="entry name" value="Metal_resp_trans_reg"/>
</dbReference>
<sequence length="340" mass="36294">MLRIHFTAEDLARTRVGAGIGAAAEAYSGLAMLRDTRTPLPFQGWRSAVGRRLGEEARPLLALLPDRGPTLDLVTIAGNAPSIGEAVERLLGAPRVRLREELEDLSVRPADAPWVRSLMDADVDALRQLARALEACHRTAVAPYWDRAASHLDAVRAACARTLMEGGVERLLEGLCVPIVRWRAPVLEVRHPRDIEFRLGGRGLVIVPAVFMRREPTLFWDPGDGAAPPRLTVPTVNEVEVGAALWNLTGTTAQGALGALLGRTRAAALKVTVGGCNTTELARRLNVSLAAASQHATVLRNANLITTNRRGGAVLHSITALGIDLLASEGATPPVAPGRN</sequence>
<evidence type="ECO:0000313" key="6">
    <source>
        <dbReference type="Proteomes" id="UP001519310"/>
    </source>
</evidence>
<dbReference type="PANTHER" id="PTHR43132:SF8">
    <property type="entry name" value="HTH-TYPE TRANSCRIPTIONAL REGULATOR KMTR"/>
    <property type="match status" value="1"/>
</dbReference>
<feature type="domain" description="HTH arsR-type" evidence="4">
    <location>
        <begin position="255"/>
        <end position="329"/>
    </location>
</feature>
<organism evidence="5 6">
    <name type="scientific">Streptomyces avidinii</name>
    <dbReference type="NCBI Taxonomy" id="1895"/>
    <lineage>
        <taxon>Bacteria</taxon>
        <taxon>Bacillati</taxon>
        <taxon>Actinomycetota</taxon>
        <taxon>Actinomycetes</taxon>
        <taxon>Kitasatosporales</taxon>
        <taxon>Streptomycetaceae</taxon>
        <taxon>Streptomyces</taxon>
    </lineage>
</organism>
<dbReference type="Proteomes" id="UP001519310">
    <property type="component" value="Unassembled WGS sequence"/>
</dbReference>
<dbReference type="InterPro" id="IPR036388">
    <property type="entry name" value="WH-like_DNA-bd_sf"/>
</dbReference>
<reference evidence="5 6" key="1">
    <citation type="submission" date="2021-03" db="EMBL/GenBank/DDBJ databases">
        <title>Genomic Encyclopedia of Type Strains, Phase IV (KMG-IV): sequencing the most valuable type-strain genomes for metagenomic binning, comparative biology and taxonomic classification.</title>
        <authorList>
            <person name="Goeker M."/>
        </authorList>
    </citation>
    <scope>NUCLEOTIDE SEQUENCE [LARGE SCALE GENOMIC DNA]</scope>
    <source>
        <strain evidence="5 6">DSM 40526</strain>
    </source>
</reference>
<comment type="caution">
    <text evidence="5">The sequence shown here is derived from an EMBL/GenBank/DDBJ whole genome shotgun (WGS) entry which is preliminary data.</text>
</comment>
<dbReference type="Gene3D" id="1.10.10.10">
    <property type="entry name" value="Winged helix-like DNA-binding domain superfamily/Winged helix DNA-binding domain"/>
    <property type="match status" value="1"/>
</dbReference>
<dbReference type="CDD" id="cd00090">
    <property type="entry name" value="HTH_ARSR"/>
    <property type="match status" value="1"/>
</dbReference>
<evidence type="ECO:0000256" key="1">
    <source>
        <dbReference type="ARBA" id="ARBA00023015"/>
    </source>
</evidence>
<protein>
    <submittedName>
        <fullName evidence="5">DNA-binding transcriptional ArsR family regulator</fullName>
    </submittedName>
</protein>
<keyword evidence="3" id="KW-0804">Transcription</keyword>
<proteinExistence type="predicted"/>
<accession>A0ABS4LF61</accession>
<dbReference type="InterPro" id="IPR001845">
    <property type="entry name" value="HTH_ArsR_DNA-bd_dom"/>
</dbReference>
<dbReference type="PANTHER" id="PTHR43132">
    <property type="entry name" value="ARSENICAL RESISTANCE OPERON REPRESSOR ARSR-RELATED"/>
    <property type="match status" value="1"/>
</dbReference>
<dbReference type="InterPro" id="IPR036390">
    <property type="entry name" value="WH_DNA-bd_sf"/>
</dbReference>
<dbReference type="InterPro" id="IPR011991">
    <property type="entry name" value="ArsR-like_HTH"/>
</dbReference>
<keyword evidence="2 5" id="KW-0238">DNA-binding</keyword>
<dbReference type="SMART" id="SM00418">
    <property type="entry name" value="HTH_ARSR"/>
    <property type="match status" value="1"/>
</dbReference>
<keyword evidence="6" id="KW-1185">Reference proteome</keyword>